<dbReference type="SUPFAM" id="SSF57850">
    <property type="entry name" value="RING/U-box"/>
    <property type="match status" value="1"/>
</dbReference>
<gene>
    <name evidence="7" type="ORF">GSPATT00010052001</name>
</gene>
<evidence type="ECO:0000256" key="4">
    <source>
        <dbReference type="PROSITE-ProRule" id="PRU00175"/>
    </source>
</evidence>
<keyword evidence="1" id="KW-0479">Metal-binding</keyword>
<proteinExistence type="predicted"/>
<dbReference type="RefSeq" id="XP_001441177.1">
    <property type="nucleotide sequence ID" value="XM_001441140.1"/>
</dbReference>
<dbReference type="KEGG" id="ptm:GSPATT00010052001"/>
<protein>
    <recommendedName>
        <fullName evidence="6">RING-type domain-containing protein</fullName>
    </recommendedName>
</protein>
<dbReference type="HOGENOM" id="CLU_1211812_0_0_1"/>
<evidence type="ECO:0000259" key="6">
    <source>
        <dbReference type="PROSITE" id="PS50089"/>
    </source>
</evidence>
<dbReference type="GO" id="GO:0046621">
    <property type="term" value="P:negative regulation of organ growth"/>
    <property type="evidence" value="ECO:0007669"/>
    <property type="project" value="InterPro"/>
</dbReference>
<reference evidence="7 8" key="1">
    <citation type="journal article" date="2006" name="Nature">
        <title>Global trends of whole-genome duplications revealed by the ciliate Paramecium tetraurelia.</title>
        <authorList>
            <consortium name="Genoscope"/>
            <person name="Aury J.-M."/>
            <person name="Jaillon O."/>
            <person name="Duret L."/>
            <person name="Noel B."/>
            <person name="Jubin C."/>
            <person name="Porcel B.M."/>
            <person name="Segurens B."/>
            <person name="Daubin V."/>
            <person name="Anthouard V."/>
            <person name="Aiach N."/>
            <person name="Arnaiz O."/>
            <person name="Billaut A."/>
            <person name="Beisson J."/>
            <person name="Blanc I."/>
            <person name="Bouhouche K."/>
            <person name="Camara F."/>
            <person name="Duharcourt S."/>
            <person name="Guigo R."/>
            <person name="Gogendeau D."/>
            <person name="Katinka M."/>
            <person name="Keller A.-M."/>
            <person name="Kissmehl R."/>
            <person name="Klotz C."/>
            <person name="Koll F."/>
            <person name="Le Moue A."/>
            <person name="Lepere C."/>
            <person name="Malinsky S."/>
            <person name="Nowacki M."/>
            <person name="Nowak J.K."/>
            <person name="Plattner H."/>
            <person name="Poulain J."/>
            <person name="Ruiz F."/>
            <person name="Serrano V."/>
            <person name="Zagulski M."/>
            <person name="Dessen P."/>
            <person name="Betermier M."/>
            <person name="Weissenbach J."/>
            <person name="Scarpelli C."/>
            <person name="Schachter V."/>
            <person name="Sperling L."/>
            <person name="Meyer E."/>
            <person name="Cohen J."/>
            <person name="Wincker P."/>
        </authorList>
    </citation>
    <scope>NUCLEOTIDE SEQUENCE [LARGE SCALE GENOMIC DNA]</scope>
    <source>
        <strain evidence="7 8">Stock d4-2</strain>
    </source>
</reference>
<dbReference type="Pfam" id="PF13639">
    <property type="entry name" value="zf-RING_2"/>
    <property type="match status" value="1"/>
</dbReference>
<dbReference type="InterPro" id="IPR001841">
    <property type="entry name" value="Znf_RING"/>
</dbReference>
<evidence type="ECO:0000313" key="7">
    <source>
        <dbReference type="EMBL" id="CAK73780.1"/>
    </source>
</evidence>
<dbReference type="InParanoid" id="A0CSL3"/>
<dbReference type="AlphaFoldDB" id="A0CSL3"/>
<feature type="coiled-coil region" evidence="5">
    <location>
        <begin position="31"/>
        <end position="79"/>
    </location>
</feature>
<dbReference type="eggNOG" id="KOG0800">
    <property type="taxonomic scope" value="Eukaryota"/>
</dbReference>
<dbReference type="PANTHER" id="PTHR46400:SF5">
    <property type="entry name" value="RING-TYPE DOMAIN-CONTAINING PROTEIN"/>
    <property type="match status" value="1"/>
</dbReference>
<evidence type="ECO:0000256" key="2">
    <source>
        <dbReference type="ARBA" id="ARBA00022771"/>
    </source>
</evidence>
<dbReference type="Proteomes" id="UP000000600">
    <property type="component" value="Unassembled WGS sequence"/>
</dbReference>
<sequence length="239" mass="28558">MDNPIKLSQLKSSSKQKEMVDKLFKIPIEQIQKFNQKSQSKSDIINELRQENYDLKNTVNELRQRIQELEQQLQNQQNPQIEEEHQEQVSVEKSQNEFQEEMTEEEKSMQLAFMLQQQEEMEFQNRLSQYSIIFIHPSRMQNNVDLDEMSYEQLQELQEKMGFVSRGLLLNQIQLLLKQCKIKQQINDCCTICLEDSGNPVEIELECSHVFHQECISEWLSREKHCPVCKRDINLNKYK</sequence>
<dbReference type="SMART" id="SM00184">
    <property type="entry name" value="RING"/>
    <property type="match status" value="1"/>
</dbReference>
<evidence type="ECO:0000313" key="8">
    <source>
        <dbReference type="Proteomes" id="UP000000600"/>
    </source>
</evidence>
<name>A0CSL3_PARTE</name>
<keyword evidence="8" id="KW-1185">Reference proteome</keyword>
<dbReference type="EMBL" id="CT868163">
    <property type="protein sequence ID" value="CAK73780.1"/>
    <property type="molecule type" value="Genomic_DNA"/>
</dbReference>
<dbReference type="OrthoDB" id="421575at2759"/>
<dbReference type="GeneID" id="5026962"/>
<dbReference type="GO" id="GO:0004842">
    <property type="term" value="F:ubiquitin-protein transferase activity"/>
    <property type="evidence" value="ECO:0007669"/>
    <property type="project" value="InterPro"/>
</dbReference>
<dbReference type="Gene3D" id="3.30.40.10">
    <property type="entry name" value="Zinc/RING finger domain, C3HC4 (zinc finger)"/>
    <property type="match status" value="1"/>
</dbReference>
<dbReference type="STRING" id="5888.A0CSL3"/>
<dbReference type="PROSITE" id="PS50089">
    <property type="entry name" value="ZF_RING_2"/>
    <property type="match status" value="1"/>
</dbReference>
<dbReference type="InterPro" id="IPR013083">
    <property type="entry name" value="Znf_RING/FYVE/PHD"/>
</dbReference>
<dbReference type="SMART" id="SM00744">
    <property type="entry name" value="RINGv"/>
    <property type="match status" value="1"/>
</dbReference>
<dbReference type="GO" id="GO:0008270">
    <property type="term" value="F:zinc ion binding"/>
    <property type="evidence" value="ECO:0007669"/>
    <property type="project" value="UniProtKB-KW"/>
</dbReference>
<dbReference type="OMA" id="IPIEQIQ"/>
<keyword evidence="3" id="KW-0862">Zinc</keyword>
<dbReference type="PANTHER" id="PTHR46400">
    <property type="entry name" value="RING/U-BOX SUPERFAMILY PROTEIN"/>
    <property type="match status" value="1"/>
</dbReference>
<feature type="domain" description="RING-type" evidence="6">
    <location>
        <begin position="190"/>
        <end position="230"/>
    </location>
</feature>
<dbReference type="GO" id="GO:0016567">
    <property type="term" value="P:protein ubiquitination"/>
    <property type="evidence" value="ECO:0007669"/>
    <property type="project" value="InterPro"/>
</dbReference>
<dbReference type="InterPro" id="IPR033276">
    <property type="entry name" value="BB"/>
</dbReference>
<evidence type="ECO:0000256" key="1">
    <source>
        <dbReference type="ARBA" id="ARBA00022723"/>
    </source>
</evidence>
<organism evidence="7 8">
    <name type="scientific">Paramecium tetraurelia</name>
    <dbReference type="NCBI Taxonomy" id="5888"/>
    <lineage>
        <taxon>Eukaryota</taxon>
        <taxon>Sar</taxon>
        <taxon>Alveolata</taxon>
        <taxon>Ciliophora</taxon>
        <taxon>Intramacronucleata</taxon>
        <taxon>Oligohymenophorea</taxon>
        <taxon>Peniculida</taxon>
        <taxon>Parameciidae</taxon>
        <taxon>Paramecium</taxon>
    </lineage>
</organism>
<keyword evidence="2 4" id="KW-0863">Zinc-finger</keyword>
<evidence type="ECO:0000256" key="5">
    <source>
        <dbReference type="SAM" id="Coils"/>
    </source>
</evidence>
<evidence type="ECO:0000256" key="3">
    <source>
        <dbReference type="ARBA" id="ARBA00022833"/>
    </source>
</evidence>
<dbReference type="InterPro" id="IPR011016">
    <property type="entry name" value="Znf_RING-CH"/>
</dbReference>
<accession>A0CSL3</accession>
<keyword evidence="5" id="KW-0175">Coiled coil</keyword>